<evidence type="ECO:0000256" key="2">
    <source>
        <dbReference type="ARBA" id="ARBA00022801"/>
    </source>
</evidence>
<dbReference type="Pfam" id="PF19567">
    <property type="entry name" value="CpsB_CapC"/>
    <property type="match status" value="1"/>
</dbReference>
<dbReference type="GO" id="GO:0030145">
    <property type="term" value="F:manganese ion binding"/>
    <property type="evidence" value="ECO:0007669"/>
    <property type="project" value="UniProtKB-UniRule"/>
</dbReference>
<accession>A0A3D8X2S4</accession>
<dbReference type="AlphaFoldDB" id="A0A3D8X2S4"/>
<comment type="caution">
    <text evidence="6">The sequence shown here is derived from an EMBL/GenBank/DDBJ whole genome shotgun (WGS) entry which is preliminary data.</text>
</comment>
<dbReference type="Proteomes" id="UP000256519">
    <property type="component" value="Unassembled WGS sequence"/>
</dbReference>
<dbReference type="PANTHER" id="PTHR39181:SF1">
    <property type="entry name" value="TYROSINE-PROTEIN PHOSPHATASE YWQE"/>
    <property type="match status" value="1"/>
</dbReference>
<dbReference type="RefSeq" id="WP_116074360.1">
    <property type="nucleotide sequence ID" value="NZ_CP187630.1"/>
</dbReference>
<dbReference type="EC" id="3.1.3.48" evidence="5"/>
<proteinExistence type="inferred from homology"/>
<comment type="similarity">
    <text evidence="1 5">Belongs to the metallo-dependent hydrolases superfamily. CpsB/CapC family.</text>
</comment>
<evidence type="ECO:0000256" key="5">
    <source>
        <dbReference type="PIRNR" id="PIRNR016557"/>
    </source>
</evidence>
<dbReference type="EMBL" id="PQWM01000009">
    <property type="protein sequence ID" value="RDZ14667.1"/>
    <property type="molecule type" value="Genomic_DNA"/>
</dbReference>
<evidence type="ECO:0000256" key="1">
    <source>
        <dbReference type="ARBA" id="ARBA00005750"/>
    </source>
</evidence>
<name>A0A3D8X2S4_PRIMG</name>
<gene>
    <name evidence="6" type="ORF">C3744_12275</name>
</gene>
<dbReference type="InterPro" id="IPR016667">
    <property type="entry name" value="Caps_polysacc_synth_CpsB/CapC"/>
</dbReference>
<evidence type="ECO:0000313" key="6">
    <source>
        <dbReference type="EMBL" id="RDZ14667.1"/>
    </source>
</evidence>
<organism evidence="6 7">
    <name type="scientific">Priestia megaterium</name>
    <name type="common">Bacillus megaterium</name>
    <dbReference type="NCBI Taxonomy" id="1404"/>
    <lineage>
        <taxon>Bacteria</taxon>
        <taxon>Bacillati</taxon>
        <taxon>Bacillota</taxon>
        <taxon>Bacilli</taxon>
        <taxon>Bacillales</taxon>
        <taxon>Bacillaceae</taxon>
        <taxon>Priestia</taxon>
    </lineage>
</organism>
<keyword evidence="2 5" id="KW-0378">Hydrolase</keyword>
<evidence type="ECO:0000256" key="4">
    <source>
        <dbReference type="ARBA" id="ARBA00051722"/>
    </source>
</evidence>
<dbReference type="PIRSF" id="PIRSF016557">
    <property type="entry name" value="Caps_synth_CpsB"/>
    <property type="match status" value="1"/>
</dbReference>
<protein>
    <recommendedName>
        <fullName evidence="5">Tyrosine-protein phosphatase</fullName>
        <ecNumber evidence="5">3.1.3.48</ecNumber>
    </recommendedName>
</protein>
<sequence length="253" mass="28734">MVDLYTHILPNVEKGPRDVNAFLTMAKSLVDQGVKNVVASPTYNGQDLEKQNIMLYVEAANKHLQHAFIPLTILPGQKVTIHYRLIQAFEQNVHLPIKHSTKYMFLQLPNENTNVLNEQILYELQLKGIVPIINEPERHPTFLEDSDLLYEIVKRGAIVQLSSDSIVGKNGRKEKKAALTFIDKGLAHIIASGVCADTYESYTLPKAYDMVSRQFGTQILYKFMENADYIVEGKAIFKKQPERVKKGKFLGIF</sequence>
<evidence type="ECO:0000313" key="7">
    <source>
        <dbReference type="Proteomes" id="UP000256519"/>
    </source>
</evidence>
<evidence type="ECO:0000256" key="3">
    <source>
        <dbReference type="ARBA" id="ARBA00022912"/>
    </source>
</evidence>
<dbReference type="Gene3D" id="3.20.20.140">
    <property type="entry name" value="Metal-dependent hydrolases"/>
    <property type="match status" value="1"/>
</dbReference>
<keyword evidence="3 5" id="KW-0904">Protein phosphatase</keyword>
<dbReference type="GO" id="GO:0004725">
    <property type="term" value="F:protein tyrosine phosphatase activity"/>
    <property type="evidence" value="ECO:0007669"/>
    <property type="project" value="UniProtKB-UniRule"/>
</dbReference>
<reference evidence="6 7" key="1">
    <citation type="journal article" date="2018" name="Appl. Environ. Microbiol.">
        <title>Antimicrobial susceptibility testing and tentative epidemiological cut-off values of five Bacillus species relevant for use as animal feed additives or for plant protection.</title>
        <authorList>
            <person name="Agerso Y."/>
            <person name="Stuer-Lauridsen B."/>
            <person name="Bjerre K."/>
            <person name="Jensen M.G."/>
            <person name="Johansen E."/>
            <person name="Bennedsen M."/>
            <person name="Brockmann E."/>
            <person name="Nielsen B."/>
        </authorList>
    </citation>
    <scope>NUCLEOTIDE SEQUENCE [LARGE SCALE GENOMIC DNA]</scope>
    <source>
        <strain evidence="6 7">CHCC20162</strain>
    </source>
</reference>
<comment type="catalytic activity">
    <reaction evidence="4 5">
        <text>O-phospho-L-tyrosyl-[protein] + H2O = L-tyrosyl-[protein] + phosphate</text>
        <dbReference type="Rhea" id="RHEA:10684"/>
        <dbReference type="Rhea" id="RHEA-COMP:10136"/>
        <dbReference type="Rhea" id="RHEA-COMP:20101"/>
        <dbReference type="ChEBI" id="CHEBI:15377"/>
        <dbReference type="ChEBI" id="CHEBI:43474"/>
        <dbReference type="ChEBI" id="CHEBI:46858"/>
        <dbReference type="ChEBI" id="CHEBI:61978"/>
        <dbReference type="EC" id="3.1.3.48"/>
    </reaction>
</comment>
<dbReference type="PANTHER" id="PTHR39181">
    <property type="entry name" value="TYROSINE-PROTEIN PHOSPHATASE YWQE"/>
    <property type="match status" value="1"/>
</dbReference>